<dbReference type="Gene3D" id="3.40.630.30">
    <property type="match status" value="1"/>
</dbReference>
<sequence length="176" mass="19215">MTDATPHIPTLTTERLILRAPSPRDVPAFAAFYASDASRFVGGPMTEAETWRYLCQVLGHWAMRGYGRWIVTTRDDDTAIGLVGLHNPLDWPEAEVGWYIWSGNGKGYAAEAGRAARAHAYETLDWTTVVSMIAAGNDASVRVAAALGATRQDDYHHPVYGAMGVYRHPGPQEIAA</sequence>
<comment type="caution">
    <text evidence="2">The sequence shown here is derived from an EMBL/GenBank/DDBJ whole genome shotgun (WGS) entry which is preliminary data.</text>
</comment>
<name>A0ABT1YVS3_9RHOB</name>
<dbReference type="SUPFAM" id="SSF55729">
    <property type="entry name" value="Acyl-CoA N-acyltransferases (Nat)"/>
    <property type="match status" value="1"/>
</dbReference>
<accession>A0ABT1YVS3</accession>
<evidence type="ECO:0000259" key="1">
    <source>
        <dbReference type="PROSITE" id="PS51186"/>
    </source>
</evidence>
<evidence type="ECO:0000313" key="3">
    <source>
        <dbReference type="Proteomes" id="UP001165396"/>
    </source>
</evidence>
<dbReference type="EMBL" id="JANKJG010000001">
    <property type="protein sequence ID" value="MCR8824988.1"/>
    <property type="molecule type" value="Genomic_DNA"/>
</dbReference>
<dbReference type="PANTHER" id="PTHR43792:SF1">
    <property type="entry name" value="N-ACETYLTRANSFERASE DOMAIN-CONTAINING PROTEIN"/>
    <property type="match status" value="1"/>
</dbReference>
<dbReference type="Pfam" id="PF13302">
    <property type="entry name" value="Acetyltransf_3"/>
    <property type="match status" value="1"/>
</dbReference>
<protein>
    <submittedName>
        <fullName evidence="2">GNAT family N-acetyltransferase</fullName>
    </submittedName>
</protein>
<proteinExistence type="predicted"/>
<reference evidence="2" key="1">
    <citation type="submission" date="2022-07" db="EMBL/GenBank/DDBJ databases">
        <title>Pseudosulfitobacter sp. strain AP-MA-4, whole genome sequence.</title>
        <authorList>
            <person name="Jiang Y."/>
        </authorList>
    </citation>
    <scope>NUCLEOTIDE SEQUENCE</scope>
    <source>
        <strain evidence="2">AP-MA-4</strain>
    </source>
</reference>
<dbReference type="InterPro" id="IPR016181">
    <property type="entry name" value="Acyl_CoA_acyltransferase"/>
</dbReference>
<gene>
    <name evidence="2" type="ORF">NTA49_00395</name>
</gene>
<dbReference type="InterPro" id="IPR000182">
    <property type="entry name" value="GNAT_dom"/>
</dbReference>
<dbReference type="RefSeq" id="WP_258292669.1">
    <property type="nucleotide sequence ID" value="NZ_JANKJG010000001.1"/>
</dbReference>
<organism evidence="2 3">
    <name type="scientific">Pseudosulfitobacter koreensis</name>
    <dbReference type="NCBI Taxonomy" id="2968472"/>
    <lineage>
        <taxon>Bacteria</taxon>
        <taxon>Pseudomonadati</taxon>
        <taxon>Pseudomonadota</taxon>
        <taxon>Alphaproteobacteria</taxon>
        <taxon>Rhodobacterales</taxon>
        <taxon>Roseobacteraceae</taxon>
        <taxon>Pseudosulfitobacter</taxon>
    </lineage>
</organism>
<evidence type="ECO:0000313" key="2">
    <source>
        <dbReference type="EMBL" id="MCR8824988.1"/>
    </source>
</evidence>
<dbReference type="InterPro" id="IPR051531">
    <property type="entry name" value="N-acetyltransferase"/>
</dbReference>
<feature type="domain" description="N-acetyltransferase" evidence="1">
    <location>
        <begin position="16"/>
        <end position="171"/>
    </location>
</feature>
<dbReference type="PANTHER" id="PTHR43792">
    <property type="entry name" value="GNAT FAMILY, PUTATIVE (AFU_ORTHOLOGUE AFUA_3G00765)-RELATED-RELATED"/>
    <property type="match status" value="1"/>
</dbReference>
<dbReference type="Proteomes" id="UP001165396">
    <property type="component" value="Unassembled WGS sequence"/>
</dbReference>
<dbReference type="PROSITE" id="PS51186">
    <property type="entry name" value="GNAT"/>
    <property type="match status" value="1"/>
</dbReference>
<keyword evidence="3" id="KW-1185">Reference proteome</keyword>